<dbReference type="Proteomes" id="UP001236500">
    <property type="component" value="Chromosome"/>
</dbReference>
<name>A0ABY8N9M6_9GAMM</name>
<gene>
    <name evidence="2" type="ORF">PVT68_11305</name>
</gene>
<dbReference type="SUPFAM" id="SSF69318">
    <property type="entry name" value="Integrin alpha N-terminal domain"/>
    <property type="match status" value="1"/>
</dbReference>
<reference evidence="2 3" key="1">
    <citation type="submission" date="2023-02" db="EMBL/GenBank/DDBJ databases">
        <title>Description and genomic characterization of Microbulbifer bruguierae sp. nov., isolated from the sediment of mangrove plant Bruguiera sexangula.</title>
        <authorList>
            <person name="Long M."/>
        </authorList>
    </citation>
    <scope>NUCLEOTIDE SEQUENCE [LARGE SCALE GENOMIC DNA]</scope>
    <source>
        <strain evidence="2 3">H12</strain>
    </source>
</reference>
<proteinExistence type="predicted"/>
<feature type="signal peptide" evidence="1">
    <location>
        <begin position="1"/>
        <end position="21"/>
    </location>
</feature>
<organism evidence="2 3">
    <name type="scientific">Microbulbifer bruguierae</name>
    <dbReference type="NCBI Taxonomy" id="3029061"/>
    <lineage>
        <taxon>Bacteria</taxon>
        <taxon>Pseudomonadati</taxon>
        <taxon>Pseudomonadota</taxon>
        <taxon>Gammaproteobacteria</taxon>
        <taxon>Cellvibrionales</taxon>
        <taxon>Microbulbiferaceae</taxon>
        <taxon>Microbulbifer</taxon>
    </lineage>
</organism>
<evidence type="ECO:0000313" key="3">
    <source>
        <dbReference type="Proteomes" id="UP001236500"/>
    </source>
</evidence>
<dbReference type="InterPro" id="IPR028994">
    <property type="entry name" value="Integrin_alpha_N"/>
</dbReference>
<accession>A0ABY8N9M6</accession>
<evidence type="ECO:0000313" key="2">
    <source>
        <dbReference type="EMBL" id="WGL15355.1"/>
    </source>
</evidence>
<protein>
    <recommendedName>
        <fullName evidence="4">VCBS repeat-containing protein</fullName>
    </recommendedName>
</protein>
<dbReference type="EMBL" id="CP118605">
    <property type="protein sequence ID" value="WGL15355.1"/>
    <property type="molecule type" value="Genomic_DNA"/>
</dbReference>
<sequence>MNPRIALMILLTMWINASAFAGTIIDRRNHEVYIGDLNDDGRADLYIRQFDVEFVLEGQGDEIYETTMQSMVLIQGEDGNFHATADLAEWQWQSLKTWQKTTIHMTSLDFNENGLFDYLLKDIDNFIEGAPNQLLIAKADGPGLPSKIIPFNKGVRRFFAEYYAANYDESYFHQYGLPVFETVSMKEVFRIPITCGNSATNMEPELRALTADLTDRPSIDKLLEQEVTSCVATLGVTAEIDYREKEIAWQERKQIGVDTSMFSRDAMDLSMVLNTATKKWSFEKEDPDRLIVKMILERVFGIKMLEGPQQGTTEELIGINTTLGYLGRIYKFTESVGFYECPWEYKGQLVNRCYQEKIAADK</sequence>
<keyword evidence="3" id="KW-1185">Reference proteome</keyword>
<evidence type="ECO:0008006" key="4">
    <source>
        <dbReference type="Google" id="ProtNLM"/>
    </source>
</evidence>
<dbReference type="RefSeq" id="WP_280318105.1">
    <property type="nucleotide sequence ID" value="NZ_CP118605.1"/>
</dbReference>
<feature type="chain" id="PRO_5046330397" description="VCBS repeat-containing protein" evidence="1">
    <location>
        <begin position="22"/>
        <end position="362"/>
    </location>
</feature>
<keyword evidence="1" id="KW-0732">Signal</keyword>
<evidence type="ECO:0000256" key="1">
    <source>
        <dbReference type="SAM" id="SignalP"/>
    </source>
</evidence>